<protein>
    <submittedName>
        <fullName evidence="2">Uncharacterized protein</fullName>
    </submittedName>
</protein>
<reference evidence="2 3" key="1">
    <citation type="journal article" date="2016" name="Genome Biol. Evol.">
        <title>Divergent and convergent evolution of fungal pathogenicity.</title>
        <authorList>
            <person name="Shang Y."/>
            <person name="Xiao G."/>
            <person name="Zheng P."/>
            <person name="Cen K."/>
            <person name="Zhan S."/>
            <person name="Wang C."/>
        </authorList>
    </citation>
    <scope>NUCLEOTIDE SEQUENCE [LARGE SCALE GENOMIC DNA]</scope>
    <source>
        <strain evidence="2 3">RCEF 2490</strain>
    </source>
</reference>
<sequence length="262" mass="29996">MSTQQQESDGTVILRGIENWSLWLIYINGKIGPTTLDYLMSGIPDEPVEEPIPPHPRDFNPTETTVAGLSHKQRQVYQIAMQVYEIKYLRWNAEKKRLDKARDVIISSISSAFKYEIPPRAQAIESMTAIRKEIDERRPFFISGFEDKYQELMGQINTSSTEEFVSWVTKWRAHLQSGEFLSPTIIVTKEWLQDLGITLAKNGQPSHAQRDEAVSPTSRTKPTMRGKGLYLPLHMRRFTDLFKVDAIAGIGLPGKRLDFLDK</sequence>
<name>A0A166ULW5_9HYPO</name>
<dbReference type="Proteomes" id="UP000078544">
    <property type="component" value="Unassembled WGS sequence"/>
</dbReference>
<proteinExistence type="predicted"/>
<evidence type="ECO:0000313" key="2">
    <source>
        <dbReference type="EMBL" id="OAA32701.1"/>
    </source>
</evidence>
<dbReference type="AlphaFoldDB" id="A0A166ULW5"/>
<keyword evidence="3" id="KW-1185">Reference proteome</keyword>
<dbReference type="EMBL" id="AZGY01000001">
    <property type="protein sequence ID" value="OAA32701.1"/>
    <property type="molecule type" value="Genomic_DNA"/>
</dbReference>
<evidence type="ECO:0000256" key="1">
    <source>
        <dbReference type="SAM" id="MobiDB-lite"/>
    </source>
</evidence>
<accession>A0A166ULW5</accession>
<organism evidence="2 3">
    <name type="scientific">Moelleriella libera RCEF 2490</name>
    <dbReference type="NCBI Taxonomy" id="1081109"/>
    <lineage>
        <taxon>Eukaryota</taxon>
        <taxon>Fungi</taxon>
        <taxon>Dikarya</taxon>
        <taxon>Ascomycota</taxon>
        <taxon>Pezizomycotina</taxon>
        <taxon>Sordariomycetes</taxon>
        <taxon>Hypocreomycetidae</taxon>
        <taxon>Hypocreales</taxon>
        <taxon>Clavicipitaceae</taxon>
        <taxon>Moelleriella</taxon>
    </lineage>
</organism>
<feature type="region of interest" description="Disordered" evidence="1">
    <location>
        <begin position="203"/>
        <end position="222"/>
    </location>
</feature>
<gene>
    <name evidence="2" type="ORF">AAL_00166</name>
</gene>
<comment type="caution">
    <text evidence="2">The sequence shown here is derived from an EMBL/GenBank/DDBJ whole genome shotgun (WGS) entry which is preliminary data.</text>
</comment>
<evidence type="ECO:0000313" key="3">
    <source>
        <dbReference type="Proteomes" id="UP000078544"/>
    </source>
</evidence>